<protein>
    <submittedName>
        <fullName evidence="1">Uncharacterized protein</fullName>
    </submittedName>
</protein>
<dbReference type="OrthoDB" id="3579809at2"/>
<comment type="caution">
    <text evidence="1">The sequence shown here is derived from an EMBL/GenBank/DDBJ whole genome shotgun (WGS) entry which is preliminary data.</text>
</comment>
<dbReference type="Proteomes" id="UP000195101">
    <property type="component" value="Unassembled WGS sequence"/>
</dbReference>
<evidence type="ECO:0000313" key="2">
    <source>
        <dbReference type="Proteomes" id="UP000195101"/>
    </source>
</evidence>
<sequence length="188" mass="21202">MSDTQAIIRDGIAAIIERLDPDIHRDLDADRDAYLRLVATAADIDEEARETLRDAVRSARGAGASWERIGDTLHISRQAAQQRFGQETRPAETRGRRLSPVTAFDEMERLEEAGRHGWHSVAFGTLYHDLVLDDQQWEHRRVSVFSSRQALEAEGWERIGSMWIPWAYYARPTGEPVVPEAPATPATA</sequence>
<name>A0A251YP36_9MICO</name>
<accession>A0A251YP36</accession>
<evidence type="ECO:0000313" key="1">
    <source>
        <dbReference type="EMBL" id="OUE25929.1"/>
    </source>
</evidence>
<keyword evidence="2" id="KW-1185">Reference proteome</keyword>
<gene>
    <name evidence="1" type="ORF">BFL37_05490</name>
</gene>
<dbReference type="EMBL" id="MDJZ01000009">
    <property type="protein sequence ID" value="OUE25929.1"/>
    <property type="molecule type" value="Genomic_DNA"/>
</dbReference>
<organism evidence="1 2">
    <name type="scientific">Clavibacter michiganensis</name>
    <dbReference type="NCBI Taxonomy" id="28447"/>
    <lineage>
        <taxon>Bacteria</taxon>
        <taxon>Bacillati</taxon>
        <taxon>Actinomycetota</taxon>
        <taxon>Actinomycetes</taxon>
        <taxon>Micrococcales</taxon>
        <taxon>Microbacteriaceae</taxon>
        <taxon>Clavibacter</taxon>
    </lineage>
</organism>
<dbReference type="AlphaFoldDB" id="A0A251YP36"/>
<reference evidence="1 2" key="1">
    <citation type="submission" date="2016-08" db="EMBL/GenBank/DDBJ databases">
        <title>Genome sequence of Clavibacter michiganensis spp strain CFBP8019.</title>
        <authorList>
            <person name="Thapa S.P."/>
            <person name="Coaker G."/>
            <person name="Jacques M.-A."/>
        </authorList>
    </citation>
    <scope>NUCLEOTIDE SEQUENCE [LARGE SCALE GENOMIC DNA]</scope>
    <source>
        <strain evidence="1">CFBP8019</strain>
    </source>
</reference>
<proteinExistence type="predicted"/>
<dbReference type="RefSeq" id="WP_086514154.1">
    <property type="nucleotide sequence ID" value="NZ_MDJZ01000009.1"/>
</dbReference>